<evidence type="ECO:0000313" key="4">
    <source>
        <dbReference type="Proteomes" id="UP000093080"/>
    </source>
</evidence>
<dbReference type="GO" id="GO:0005524">
    <property type="term" value="F:ATP binding"/>
    <property type="evidence" value="ECO:0007669"/>
    <property type="project" value="UniProtKB-KW"/>
</dbReference>
<comment type="catalytic activity">
    <reaction evidence="2">
        <text>L-aspartyl-tRNA(Asn) + L-glutamine + ATP + H2O = L-asparaginyl-tRNA(Asn) + L-glutamate + ADP + phosphate + 2 H(+)</text>
        <dbReference type="Rhea" id="RHEA:14513"/>
        <dbReference type="Rhea" id="RHEA-COMP:9674"/>
        <dbReference type="Rhea" id="RHEA-COMP:9677"/>
        <dbReference type="ChEBI" id="CHEBI:15377"/>
        <dbReference type="ChEBI" id="CHEBI:15378"/>
        <dbReference type="ChEBI" id="CHEBI:29985"/>
        <dbReference type="ChEBI" id="CHEBI:30616"/>
        <dbReference type="ChEBI" id="CHEBI:43474"/>
        <dbReference type="ChEBI" id="CHEBI:58359"/>
        <dbReference type="ChEBI" id="CHEBI:78515"/>
        <dbReference type="ChEBI" id="CHEBI:78516"/>
        <dbReference type="ChEBI" id="CHEBI:456216"/>
    </reaction>
</comment>
<dbReference type="OrthoDB" id="9813938at2"/>
<dbReference type="GO" id="GO:0070681">
    <property type="term" value="P:glutaminyl-tRNAGln biosynthesis via transamidation"/>
    <property type="evidence" value="ECO:0007669"/>
    <property type="project" value="TreeGrafter"/>
</dbReference>
<comment type="subunit">
    <text evidence="2">Heterotrimer of A, B and C subunits.</text>
</comment>
<proteinExistence type="inferred from homology"/>
<dbReference type="EMBL" id="MAGO01000001">
    <property type="protein sequence ID" value="OCC16438.1"/>
    <property type="molecule type" value="Genomic_DNA"/>
</dbReference>
<dbReference type="RefSeq" id="WP_067615622.1">
    <property type="nucleotide sequence ID" value="NZ_MAGO01000001.1"/>
</dbReference>
<dbReference type="EC" id="6.3.5.-" evidence="2"/>
<evidence type="ECO:0000256" key="1">
    <source>
        <dbReference type="ARBA" id="ARBA00022840"/>
    </source>
</evidence>
<comment type="similarity">
    <text evidence="2">Belongs to the GatC family.</text>
</comment>
<sequence>MKITRGEVEHISELARLSFSEDELEVIANQLNDILGYIDKLNELDTAGIEPTTHAQELVNAFRMDEPQESLNVDDSLSNAPEREGGQFVVPRII</sequence>
<dbReference type="GO" id="GO:0050567">
    <property type="term" value="F:glutaminyl-tRNA synthase (glutamine-hydrolyzing) activity"/>
    <property type="evidence" value="ECO:0007669"/>
    <property type="project" value="UniProtKB-UniRule"/>
</dbReference>
<dbReference type="Gene3D" id="1.10.20.60">
    <property type="entry name" value="Glu-tRNAGln amidotransferase C subunit, N-terminal domain"/>
    <property type="match status" value="1"/>
</dbReference>
<evidence type="ECO:0000256" key="2">
    <source>
        <dbReference type="HAMAP-Rule" id="MF_00122"/>
    </source>
</evidence>
<dbReference type="InterPro" id="IPR036113">
    <property type="entry name" value="Asp/Glu-ADT_sf_sub_c"/>
</dbReference>
<evidence type="ECO:0000313" key="3">
    <source>
        <dbReference type="EMBL" id="OCC16438.1"/>
    </source>
</evidence>
<reference evidence="3 4" key="1">
    <citation type="submission" date="2016-06" db="EMBL/GenBank/DDBJ databases">
        <title>Respiratory ammonification of nitrate coupled to the oxidation of elemental sulfur in deep-sea autotrophic thermophilic bacteria.</title>
        <authorList>
            <person name="Slobodkina G.B."/>
            <person name="Mardanov A.V."/>
            <person name="Ravin N.V."/>
            <person name="Frolova A.A."/>
            <person name="Viryasiv M.B."/>
            <person name="Chernyh N.A."/>
            <person name="Bonch-Osmolovskaya E.A."/>
            <person name="Slobodkin A.I."/>
        </authorList>
    </citation>
    <scope>NUCLEOTIDE SEQUENCE [LARGE SCALE GENOMIC DNA]</scope>
    <source>
        <strain evidence="3 4">S69</strain>
    </source>
</reference>
<dbReference type="Proteomes" id="UP000093080">
    <property type="component" value="Unassembled WGS sequence"/>
</dbReference>
<keyword evidence="4" id="KW-1185">Reference proteome</keyword>
<dbReference type="GO" id="GO:0006450">
    <property type="term" value="P:regulation of translational fidelity"/>
    <property type="evidence" value="ECO:0007669"/>
    <property type="project" value="InterPro"/>
</dbReference>
<dbReference type="Pfam" id="PF02686">
    <property type="entry name" value="GatC"/>
    <property type="match status" value="1"/>
</dbReference>
<keyword evidence="3" id="KW-0808">Transferase</keyword>
<dbReference type="NCBIfam" id="TIGR00135">
    <property type="entry name" value="gatC"/>
    <property type="match status" value="1"/>
</dbReference>
<protein>
    <recommendedName>
        <fullName evidence="2">Aspartyl/glutamyl-tRNA(Asn/Gln) amidotransferase subunit C</fullName>
        <shortName evidence="2">Asp/Glu-ADT subunit C</shortName>
        <ecNumber evidence="2">6.3.5.-</ecNumber>
    </recommendedName>
</protein>
<accession>A0A1B9F951</accession>
<dbReference type="GO" id="GO:0050566">
    <property type="term" value="F:asparaginyl-tRNA synthase (glutamine-hydrolyzing) activity"/>
    <property type="evidence" value="ECO:0007669"/>
    <property type="project" value="RHEA"/>
</dbReference>
<dbReference type="HAMAP" id="MF_00122">
    <property type="entry name" value="GatC"/>
    <property type="match status" value="1"/>
</dbReference>
<comment type="function">
    <text evidence="2">Allows the formation of correctly charged Asn-tRNA(Asn) or Gln-tRNA(Gln) through the transamidation of misacylated Asp-tRNA(Asn) or Glu-tRNA(Gln) in organisms which lack either or both of asparaginyl-tRNA or glutaminyl-tRNA synthetases. The reaction takes place in the presence of glutamine and ATP through an activated phospho-Asp-tRNA(Asn) or phospho-Glu-tRNA(Gln).</text>
</comment>
<keyword evidence="2" id="KW-0648">Protein biosynthesis</keyword>
<gene>
    <name evidence="2" type="primary">gatC</name>
    <name evidence="3" type="ORF">DBT_0255</name>
</gene>
<dbReference type="AlphaFoldDB" id="A0A1B9F951"/>
<dbReference type="GO" id="GO:0006412">
    <property type="term" value="P:translation"/>
    <property type="evidence" value="ECO:0007669"/>
    <property type="project" value="UniProtKB-UniRule"/>
</dbReference>
<keyword evidence="1 2" id="KW-0067">ATP-binding</keyword>
<organism evidence="3 4">
    <name type="scientific">Dissulfuribacter thermophilus</name>
    <dbReference type="NCBI Taxonomy" id="1156395"/>
    <lineage>
        <taxon>Bacteria</taxon>
        <taxon>Pseudomonadati</taxon>
        <taxon>Thermodesulfobacteriota</taxon>
        <taxon>Dissulfuribacteria</taxon>
        <taxon>Dissulfuribacterales</taxon>
        <taxon>Dissulfuribacteraceae</taxon>
        <taxon>Dissulfuribacter</taxon>
    </lineage>
</organism>
<comment type="caution">
    <text evidence="3">The sequence shown here is derived from an EMBL/GenBank/DDBJ whole genome shotgun (WGS) entry which is preliminary data.</text>
</comment>
<keyword evidence="2" id="KW-0547">Nucleotide-binding</keyword>
<dbReference type="GO" id="GO:0016740">
    <property type="term" value="F:transferase activity"/>
    <property type="evidence" value="ECO:0007669"/>
    <property type="project" value="UniProtKB-KW"/>
</dbReference>
<dbReference type="PANTHER" id="PTHR15004:SF0">
    <property type="entry name" value="GLUTAMYL-TRNA(GLN) AMIDOTRANSFERASE SUBUNIT C, MITOCHONDRIAL"/>
    <property type="match status" value="1"/>
</dbReference>
<comment type="catalytic activity">
    <reaction evidence="2">
        <text>L-glutamyl-tRNA(Gln) + L-glutamine + ATP + H2O = L-glutaminyl-tRNA(Gln) + L-glutamate + ADP + phosphate + H(+)</text>
        <dbReference type="Rhea" id="RHEA:17521"/>
        <dbReference type="Rhea" id="RHEA-COMP:9681"/>
        <dbReference type="Rhea" id="RHEA-COMP:9684"/>
        <dbReference type="ChEBI" id="CHEBI:15377"/>
        <dbReference type="ChEBI" id="CHEBI:15378"/>
        <dbReference type="ChEBI" id="CHEBI:29985"/>
        <dbReference type="ChEBI" id="CHEBI:30616"/>
        <dbReference type="ChEBI" id="CHEBI:43474"/>
        <dbReference type="ChEBI" id="CHEBI:58359"/>
        <dbReference type="ChEBI" id="CHEBI:78520"/>
        <dbReference type="ChEBI" id="CHEBI:78521"/>
        <dbReference type="ChEBI" id="CHEBI:456216"/>
    </reaction>
</comment>
<dbReference type="InterPro" id="IPR003837">
    <property type="entry name" value="GatC"/>
</dbReference>
<dbReference type="SUPFAM" id="SSF141000">
    <property type="entry name" value="Glu-tRNAGln amidotransferase C subunit"/>
    <property type="match status" value="1"/>
</dbReference>
<keyword evidence="2" id="KW-0436">Ligase</keyword>
<name>A0A1B9F951_9BACT</name>
<dbReference type="STRING" id="1156395.DBT_0255"/>
<dbReference type="PANTHER" id="PTHR15004">
    <property type="entry name" value="GLUTAMYL-TRNA(GLN) AMIDOTRANSFERASE SUBUNIT C, MITOCHONDRIAL"/>
    <property type="match status" value="1"/>
</dbReference>